<accession>C7NNH6</accession>
<name>C7NNH6_HALUD</name>
<dbReference type="eggNOG" id="arCOG01814">
    <property type="taxonomic scope" value="Archaea"/>
</dbReference>
<dbReference type="AlphaFoldDB" id="C7NNH6"/>
<evidence type="ECO:0000313" key="3">
    <source>
        <dbReference type="Proteomes" id="UP000002071"/>
    </source>
</evidence>
<dbReference type="KEGG" id="hut:Huta_0014"/>
<feature type="transmembrane region" description="Helical" evidence="1">
    <location>
        <begin position="511"/>
        <end position="533"/>
    </location>
</feature>
<feature type="transmembrane region" description="Helical" evidence="1">
    <location>
        <begin position="217"/>
        <end position="239"/>
    </location>
</feature>
<dbReference type="HOGENOM" id="CLU_022751_0_0_2"/>
<gene>
    <name evidence="2" type="ordered locus">Huta_0014</name>
</gene>
<proteinExistence type="predicted"/>
<feature type="transmembrane region" description="Helical" evidence="1">
    <location>
        <begin position="315"/>
        <end position="335"/>
    </location>
</feature>
<keyword evidence="1" id="KW-1133">Transmembrane helix</keyword>
<sequence>MSIGSTILGGLARLYPFEVEASDALADSVTFLDVSYEPETYVSAGFGGGIVGGFLPVMLTAWLPWYVVVVTSLSCSLASIHGIQSLPHVQAAFKRTEALGDAPNLIGRAVLRMQIEPATESAVRFAADTGSSSLAANLSTHIDAAVGTPRTGLLSFAEEWSDRFPAMQRSAYLLASAQQAPAGERARTLDRSLGAVLDGTRDRMAEFTNAIRGPTTILYAFGVMIPLALVALLPALGFVGYEISIWYLVVGYDIVLPITLTGACLWLLVRRPIAFPPPKVTRSHPDVPSRFLPTLLWGAIGVLAGFSLVNVLGVAHLAPVASAGLGTGAMLIAYVRPILHVRTYIRDVESNLTDALYLTGRLVDDGKSVETAIQRAGDQVPAATGELLEQAAGLQRRLHLSVHDAFLGEYGVVSDVPSPRVRATVELLAIAAEQGAPAGRAIVSMADHLDELRDVEARTRRQLSTITETIDHTATFFGPMVAGATVGLAGGLSGDGTTAIEGATTLPTDQLGLVIGAYVVSLSFILVPLSVALEDGLDRPLIGYRIGRSLVGAVTIYVLTVVAVGLTF</sequence>
<keyword evidence="1" id="KW-0472">Membrane</keyword>
<dbReference type="EMBL" id="CP001687">
    <property type="protein sequence ID" value="ACV10204.1"/>
    <property type="molecule type" value="Genomic_DNA"/>
</dbReference>
<dbReference type="RefSeq" id="WP_012795081.1">
    <property type="nucleotide sequence ID" value="NC_013158.1"/>
</dbReference>
<dbReference type="STRING" id="519442.Huta_0014"/>
<keyword evidence="3" id="KW-1185">Reference proteome</keyword>
<feature type="transmembrane region" description="Helical" evidence="1">
    <location>
        <begin position="290"/>
        <end position="309"/>
    </location>
</feature>
<dbReference type="GeneID" id="8382274"/>
<protein>
    <submittedName>
        <fullName evidence="2">Type II secretion system protein</fullName>
    </submittedName>
</protein>
<feature type="transmembrane region" description="Helical" evidence="1">
    <location>
        <begin position="245"/>
        <end position="269"/>
    </location>
</feature>
<evidence type="ECO:0000313" key="2">
    <source>
        <dbReference type="EMBL" id="ACV10204.1"/>
    </source>
</evidence>
<keyword evidence="1" id="KW-0812">Transmembrane</keyword>
<dbReference type="OrthoDB" id="147060at2157"/>
<feature type="transmembrane region" description="Helical" evidence="1">
    <location>
        <begin position="545"/>
        <end position="566"/>
    </location>
</feature>
<dbReference type="Proteomes" id="UP000002071">
    <property type="component" value="Chromosome"/>
</dbReference>
<evidence type="ECO:0000256" key="1">
    <source>
        <dbReference type="SAM" id="Phobius"/>
    </source>
</evidence>
<organism evidence="2 3">
    <name type="scientific">Halorhabdus utahensis (strain DSM 12940 / JCM 11049 / AX-2)</name>
    <dbReference type="NCBI Taxonomy" id="519442"/>
    <lineage>
        <taxon>Archaea</taxon>
        <taxon>Methanobacteriati</taxon>
        <taxon>Methanobacteriota</taxon>
        <taxon>Stenosarchaea group</taxon>
        <taxon>Halobacteria</taxon>
        <taxon>Halobacteriales</taxon>
        <taxon>Haloarculaceae</taxon>
        <taxon>Halorhabdus</taxon>
    </lineage>
</organism>
<reference evidence="2 3" key="1">
    <citation type="journal article" date="2009" name="Stand. Genomic Sci.">
        <title>Complete genome sequence of Halorhabdus utahensis type strain (AX-2).</title>
        <authorList>
            <person name="Anderson I."/>
            <person name="Tindall B.J."/>
            <person name="Pomrenke H."/>
            <person name="Goker M."/>
            <person name="Lapidus A."/>
            <person name="Nolan M."/>
            <person name="Copeland A."/>
            <person name="Glavina Del Rio T."/>
            <person name="Chen F."/>
            <person name="Tice H."/>
            <person name="Cheng J.F."/>
            <person name="Lucas S."/>
            <person name="Chertkov O."/>
            <person name="Bruce D."/>
            <person name="Brettin T."/>
            <person name="Detter J.C."/>
            <person name="Han C."/>
            <person name="Goodwin L."/>
            <person name="Land M."/>
            <person name="Hauser L."/>
            <person name="Chang Y.J."/>
            <person name="Jeffries C.D."/>
            <person name="Pitluck S."/>
            <person name="Pati A."/>
            <person name="Mavromatis K."/>
            <person name="Ivanova N."/>
            <person name="Ovchinnikova G."/>
            <person name="Chen A."/>
            <person name="Palaniappan K."/>
            <person name="Chain P."/>
            <person name="Rohde M."/>
            <person name="Bristow J."/>
            <person name="Eisen J.A."/>
            <person name="Markowitz V."/>
            <person name="Hugenholtz P."/>
            <person name="Kyrpides N.C."/>
            <person name="Klenk H.P."/>
        </authorList>
    </citation>
    <scope>NUCLEOTIDE SEQUENCE [LARGE SCALE GENOMIC DNA]</scope>
    <source>
        <strain evidence="3">DSM 12940 / JCM 11049 / AX-2</strain>
    </source>
</reference>